<evidence type="ECO:0000256" key="7">
    <source>
        <dbReference type="ARBA" id="ARBA00022723"/>
    </source>
</evidence>
<organism evidence="12">
    <name type="scientific">uncultured verrucomicrobium HF0500_27H16</name>
    <dbReference type="NCBI Taxonomy" id="723600"/>
    <lineage>
        <taxon>Bacteria</taxon>
        <taxon>Pseudomonadati</taxon>
        <taxon>Verrucomicrobiota</taxon>
        <taxon>environmental samples</taxon>
    </lineage>
</organism>
<reference evidence="12" key="1">
    <citation type="submission" date="2010-01" db="EMBL/GenBank/DDBJ databases">
        <title>Genome fragments of uncultured bacteria from the North Pacific subtropical Gyre.</title>
        <authorList>
            <person name="Pham V.D."/>
            <person name="Delong E.F."/>
        </authorList>
    </citation>
    <scope>NUCLEOTIDE SEQUENCE</scope>
</reference>
<dbReference type="NCBIfam" id="TIGR01579">
    <property type="entry name" value="MiaB-like-C"/>
    <property type="match status" value="1"/>
</dbReference>
<evidence type="ECO:0000256" key="6">
    <source>
        <dbReference type="ARBA" id="ARBA00022694"/>
    </source>
</evidence>
<dbReference type="InterPro" id="IPR023404">
    <property type="entry name" value="rSAM_horseshoe"/>
</dbReference>
<dbReference type="GO" id="GO:0046872">
    <property type="term" value="F:metal ion binding"/>
    <property type="evidence" value="ECO:0007669"/>
    <property type="project" value="UniProtKB-KW"/>
</dbReference>
<dbReference type="FunFam" id="3.40.50.12160:FF:000004">
    <property type="entry name" value="Threonylcarbamoyladenosine tRNA methylthiotransferase MtaB"/>
    <property type="match status" value="1"/>
</dbReference>
<dbReference type="PROSITE" id="PS01278">
    <property type="entry name" value="MTTASE_RADICAL"/>
    <property type="match status" value="1"/>
</dbReference>
<keyword evidence="8" id="KW-0408">Iron</keyword>
<dbReference type="InterPro" id="IPR058240">
    <property type="entry name" value="rSAM_sf"/>
</dbReference>
<evidence type="ECO:0000313" key="12">
    <source>
        <dbReference type="EMBL" id="ADI22732.1"/>
    </source>
</evidence>
<dbReference type="AlphaFoldDB" id="E7C5K8"/>
<evidence type="ECO:0000256" key="1">
    <source>
        <dbReference type="ARBA" id="ARBA00001966"/>
    </source>
</evidence>
<evidence type="ECO:0000256" key="4">
    <source>
        <dbReference type="ARBA" id="ARBA00022679"/>
    </source>
</evidence>
<keyword evidence="9" id="KW-0411">Iron-sulfur</keyword>
<dbReference type="InterPro" id="IPR013848">
    <property type="entry name" value="Methylthiotransferase_N"/>
</dbReference>
<proteinExistence type="predicted"/>
<sequence>MARENTERRKATVHTLGCRLNQSETNLIRDQLVDRGYDIVPFGATADLAVINTCTVTRTADSKCRSAIRQFTRRNPAAITAVVGCYSQMGYKEISEIEGVDVIIGNQDKLNVLDYVGEAKNEVPVIVRDRIDRDDFTISFAGELPFNQRANLKIQDGCDFMCTFCIIPFARGRARSRDFQNLLEEAQNLVARGVRELIITGVNIGTYKHSGEGIVDIVDALDDLDGLTRIRISSIEPTTIPEILFERMRDPSHALLPYLHIPLQAGSDEILEAMRRKYSVQEFLDFLAKADAAVPDLCIGTDLMVGFPGETDEHFNQTCQTFLDGPFAYCHVFTYSERNGTPAAKRDDHVPVPERKRRSAHLRRLNATRRHDFYERFLDREFPVLFETLREDTWPGYTPNYIRVVVPDTGEDLTNRRGLVCLDSVRADFIEGSLVKMLD</sequence>
<evidence type="ECO:0000256" key="8">
    <source>
        <dbReference type="ARBA" id="ARBA00023004"/>
    </source>
</evidence>
<dbReference type="SFLD" id="SFLDG01061">
    <property type="entry name" value="methylthiotransferase"/>
    <property type="match status" value="1"/>
</dbReference>
<dbReference type="SUPFAM" id="SSF102114">
    <property type="entry name" value="Radical SAM enzymes"/>
    <property type="match status" value="1"/>
</dbReference>
<dbReference type="Pfam" id="PF04055">
    <property type="entry name" value="Radical_SAM"/>
    <property type="match status" value="1"/>
</dbReference>
<feature type="domain" description="MTTase N-terminal" evidence="10">
    <location>
        <begin position="9"/>
        <end position="121"/>
    </location>
</feature>
<dbReference type="Gene3D" id="3.80.30.20">
    <property type="entry name" value="tm_1862 like domain"/>
    <property type="match status" value="1"/>
</dbReference>
<dbReference type="InterPro" id="IPR005839">
    <property type="entry name" value="Methylthiotransferase"/>
</dbReference>
<evidence type="ECO:0000256" key="2">
    <source>
        <dbReference type="ARBA" id="ARBA00022485"/>
    </source>
</evidence>
<dbReference type="SFLD" id="SFLDG01082">
    <property type="entry name" value="B12-binding_domain_containing"/>
    <property type="match status" value="1"/>
</dbReference>
<feature type="domain" description="Radical SAM core" evidence="11">
    <location>
        <begin position="144"/>
        <end position="372"/>
    </location>
</feature>
<dbReference type="GO" id="GO:0035598">
    <property type="term" value="F:tRNA (N(6)-L-threonylcarbamoyladenosine(37)-C(2))-methylthiotransferase activity"/>
    <property type="evidence" value="ECO:0007669"/>
    <property type="project" value="TreeGrafter"/>
</dbReference>
<keyword evidence="7" id="KW-0479">Metal-binding</keyword>
<evidence type="ECO:0000256" key="3">
    <source>
        <dbReference type="ARBA" id="ARBA00022490"/>
    </source>
</evidence>
<keyword evidence="3" id="KW-0963">Cytoplasm</keyword>
<dbReference type="NCBIfam" id="TIGR00089">
    <property type="entry name" value="MiaB/RimO family radical SAM methylthiotransferase"/>
    <property type="match status" value="1"/>
</dbReference>
<comment type="cofactor">
    <cofactor evidence="1">
        <name>[4Fe-4S] cluster</name>
        <dbReference type="ChEBI" id="CHEBI:49883"/>
    </cofactor>
</comment>
<dbReference type="InterPro" id="IPR007197">
    <property type="entry name" value="rSAM"/>
</dbReference>
<evidence type="ECO:0000256" key="5">
    <source>
        <dbReference type="ARBA" id="ARBA00022691"/>
    </source>
</evidence>
<name>E7C5K8_9BACT</name>
<dbReference type="PANTHER" id="PTHR11918">
    <property type="entry name" value="RADICAL SAM PROTEINS"/>
    <property type="match status" value="1"/>
</dbReference>
<protein>
    <submittedName>
        <fullName evidence="12">2-methylthioadenine synthetase</fullName>
    </submittedName>
</protein>
<dbReference type="InterPro" id="IPR038135">
    <property type="entry name" value="Methylthiotransferase_N_sf"/>
</dbReference>
<dbReference type="InterPro" id="IPR006638">
    <property type="entry name" value="Elp3/MiaA/NifB-like_rSAM"/>
</dbReference>
<dbReference type="InterPro" id="IPR006467">
    <property type="entry name" value="MiaB-like_bact"/>
</dbReference>
<dbReference type="GO" id="GO:0051539">
    <property type="term" value="F:4 iron, 4 sulfur cluster binding"/>
    <property type="evidence" value="ECO:0007669"/>
    <property type="project" value="UniProtKB-KW"/>
</dbReference>
<dbReference type="PROSITE" id="PS51918">
    <property type="entry name" value="RADICAL_SAM"/>
    <property type="match status" value="1"/>
</dbReference>
<keyword evidence="6" id="KW-0819">tRNA processing</keyword>
<keyword evidence="2" id="KW-0004">4Fe-4S</keyword>
<dbReference type="Pfam" id="PF00919">
    <property type="entry name" value="UPF0004"/>
    <property type="match status" value="1"/>
</dbReference>
<dbReference type="InterPro" id="IPR020612">
    <property type="entry name" value="Methylthiotransferase_CS"/>
</dbReference>
<keyword evidence="4" id="KW-0808">Transferase</keyword>
<dbReference type="Gene3D" id="3.40.50.12160">
    <property type="entry name" value="Methylthiotransferase, N-terminal domain"/>
    <property type="match status" value="1"/>
</dbReference>
<keyword evidence="5" id="KW-0949">S-adenosyl-L-methionine</keyword>
<dbReference type="SMART" id="SM00729">
    <property type="entry name" value="Elp3"/>
    <property type="match status" value="1"/>
</dbReference>
<dbReference type="PROSITE" id="PS51449">
    <property type="entry name" value="MTTASE_N"/>
    <property type="match status" value="1"/>
</dbReference>
<dbReference type="SFLD" id="SFLDS00029">
    <property type="entry name" value="Radical_SAM"/>
    <property type="match status" value="1"/>
</dbReference>
<evidence type="ECO:0000259" key="11">
    <source>
        <dbReference type="PROSITE" id="PS51918"/>
    </source>
</evidence>
<accession>E7C5K8</accession>
<evidence type="ECO:0000259" key="10">
    <source>
        <dbReference type="PROSITE" id="PS51449"/>
    </source>
</evidence>
<evidence type="ECO:0000256" key="9">
    <source>
        <dbReference type="ARBA" id="ARBA00023014"/>
    </source>
</evidence>
<dbReference type="EMBL" id="GU567995">
    <property type="protein sequence ID" value="ADI22732.1"/>
    <property type="molecule type" value="Genomic_DNA"/>
</dbReference>
<dbReference type="PANTHER" id="PTHR11918:SF45">
    <property type="entry name" value="THREONYLCARBAMOYLADENOSINE TRNA METHYLTHIOTRANSFERASE"/>
    <property type="match status" value="1"/>
</dbReference>